<evidence type="ECO:0000256" key="1">
    <source>
        <dbReference type="ARBA" id="ARBA00023015"/>
    </source>
</evidence>
<evidence type="ECO:0000313" key="6">
    <source>
        <dbReference type="Proteomes" id="UP000655751"/>
    </source>
</evidence>
<dbReference type="AlphaFoldDB" id="A0A931N1Q3"/>
<keyword evidence="3" id="KW-0804">Transcription</keyword>
<dbReference type="Proteomes" id="UP000655751">
    <property type="component" value="Unassembled WGS sequence"/>
</dbReference>
<protein>
    <submittedName>
        <fullName evidence="5">Helix-turn-helix transcriptional regulator</fullName>
    </submittedName>
</protein>
<sequence>MSADTFQRAAEKITRLCGEPRDLVTLWNESTEVLARAVPHYWTPCFYTLDPASLLMTSHFHRGLDEFPSEWLVSEYYSDDVNQLADVARSQSGISTLHEMTGGNPSSSPRWHRNMTMGGDQELVTRLRTRSGEVWGALALYREPKAPMFSDGEKHFVRTVAPLLAEGARAALLLGQAREPDFADSPGLLVLDHNCAVESTTPGVAQWLSELPDGDWEIGRLPSAVLTLAGRTLRAAEHSHSGDVTVVRVLSRTGTWVVLHGACLNSTGDRRIAIIIEPADPGRLYPLLMSAYGLTEREKDVTRLVLQGASTSQIAADLVLSAYTVQQHLKSIFDKTGVRSRRDLIGKVFFAHYEPRFRDNEQRVRNDQPIRGEPWLR</sequence>
<dbReference type="SUPFAM" id="SSF55781">
    <property type="entry name" value="GAF domain-like"/>
    <property type="match status" value="1"/>
</dbReference>
<dbReference type="SUPFAM" id="SSF46894">
    <property type="entry name" value="C-terminal effector domain of the bipartite response regulators"/>
    <property type="match status" value="1"/>
</dbReference>
<evidence type="ECO:0000259" key="4">
    <source>
        <dbReference type="PROSITE" id="PS50043"/>
    </source>
</evidence>
<dbReference type="InterPro" id="IPR000792">
    <property type="entry name" value="Tscrpt_reg_LuxR_C"/>
</dbReference>
<dbReference type="Gene3D" id="1.10.10.10">
    <property type="entry name" value="Winged helix-like DNA-binding domain superfamily/Winged helix DNA-binding domain"/>
    <property type="match status" value="1"/>
</dbReference>
<accession>A0A931N1Q3</accession>
<keyword evidence="6" id="KW-1185">Reference proteome</keyword>
<dbReference type="PROSITE" id="PS50043">
    <property type="entry name" value="HTH_LUXR_2"/>
    <property type="match status" value="1"/>
</dbReference>
<name>A0A931N1Q3_9NOCA</name>
<dbReference type="PROSITE" id="PS00622">
    <property type="entry name" value="HTH_LUXR_1"/>
    <property type="match status" value="1"/>
</dbReference>
<evidence type="ECO:0000313" key="5">
    <source>
        <dbReference type="EMBL" id="MBH0774698.1"/>
    </source>
</evidence>
<dbReference type="SMART" id="SM00421">
    <property type="entry name" value="HTH_LUXR"/>
    <property type="match status" value="1"/>
</dbReference>
<dbReference type="PANTHER" id="PTHR44688">
    <property type="entry name" value="DNA-BINDING TRANSCRIPTIONAL ACTIVATOR DEVR_DOSR"/>
    <property type="match status" value="1"/>
</dbReference>
<evidence type="ECO:0000256" key="2">
    <source>
        <dbReference type="ARBA" id="ARBA00023125"/>
    </source>
</evidence>
<dbReference type="GO" id="GO:0003677">
    <property type="term" value="F:DNA binding"/>
    <property type="evidence" value="ECO:0007669"/>
    <property type="project" value="UniProtKB-KW"/>
</dbReference>
<reference evidence="5" key="1">
    <citation type="submission" date="2020-11" db="EMBL/GenBank/DDBJ databases">
        <title>Nocardia NEAU-351.nov., a novel actinomycete isolated from the cow dung.</title>
        <authorList>
            <person name="Zhang X."/>
        </authorList>
    </citation>
    <scope>NUCLEOTIDE SEQUENCE</scope>
    <source>
        <strain evidence="5">NEAU-351</strain>
    </source>
</reference>
<dbReference type="RefSeq" id="WP_196147075.1">
    <property type="nucleotide sequence ID" value="NZ_JADMLG010000001.1"/>
</dbReference>
<dbReference type="CDD" id="cd06170">
    <property type="entry name" value="LuxR_C_like"/>
    <property type="match status" value="1"/>
</dbReference>
<comment type="caution">
    <text evidence="5">The sequence shown here is derived from an EMBL/GenBank/DDBJ whole genome shotgun (WGS) entry which is preliminary data.</text>
</comment>
<dbReference type="InterPro" id="IPR036388">
    <property type="entry name" value="WH-like_DNA-bd_sf"/>
</dbReference>
<feature type="domain" description="HTH luxR-type" evidence="4">
    <location>
        <begin position="287"/>
        <end position="353"/>
    </location>
</feature>
<gene>
    <name evidence="5" type="ORF">IT779_00160</name>
</gene>
<dbReference type="InterPro" id="IPR016032">
    <property type="entry name" value="Sig_transdc_resp-reg_C-effctor"/>
</dbReference>
<keyword evidence="1" id="KW-0805">Transcription regulation</keyword>
<evidence type="ECO:0000256" key="3">
    <source>
        <dbReference type="ARBA" id="ARBA00023163"/>
    </source>
</evidence>
<dbReference type="Pfam" id="PF00196">
    <property type="entry name" value="GerE"/>
    <property type="match status" value="1"/>
</dbReference>
<dbReference type="PRINTS" id="PR00038">
    <property type="entry name" value="HTHLUXR"/>
</dbReference>
<proteinExistence type="predicted"/>
<dbReference type="GO" id="GO:0006355">
    <property type="term" value="P:regulation of DNA-templated transcription"/>
    <property type="evidence" value="ECO:0007669"/>
    <property type="project" value="InterPro"/>
</dbReference>
<dbReference type="EMBL" id="JADMLG010000001">
    <property type="protein sequence ID" value="MBH0774698.1"/>
    <property type="molecule type" value="Genomic_DNA"/>
</dbReference>
<organism evidence="5 6">
    <name type="scientific">Nocardia bovistercoris</name>
    <dbReference type="NCBI Taxonomy" id="2785916"/>
    <lineage>
        <taxon>Bacteria</taxon>
        <taxon>Bacillati</taxon>
        <taxon>Actinomycetota</taxon>
        <taxon>Actinomycetes</taxon>
        <taxon>Mycobacteriales</taxon>
        <taxon>Nocardiaceae</taxon>
        <taxon>Nocardia</taxon>
    </lineage>
</organism>
<keyword evidence="2" id="KW-0238">DNA-binding</keyword>
<dbReference type="PANTHER" id="PTHR44688:SF25">
    <property type="entry name" value="HTH LUXR-TYPE DOMAIN-CONTAINING PROTEIN"/>
    <property type="match status" value="1"/>
</dbReference>